<reference evidence="1 2" key="1">
    <citation type="submission" date="2017-06" db="EMBL/GenBank/DDBJ databases">
        <title>Whole Genome Sequences of Colwellia marinimaniae MTCD1.</title>
        <authorList>
            <person name="Kusumoto H."/>
            <person name="Inoue M."/>
            <person name="Tanikawa K."/>
            <person name="Maeji H."/>
            <person name="Cameron J.H."/>
            <person name="Bartlett D.H."/>
        </authorList>
    </citation>
    <scope>NUCLEOTIDE SEQUENCE [LARGE SCALE GENOMIC DNA]</scope>
    <source>
        <strain evidence="1 2">MTCD1</strain>
    </source>
</reference>
<organism evidence="1 2">
    <name type="scientific">Colwellia marinimaniae</name>
    <dbReference type="NCBI Taxonomy" id="1513592"/>
    <lineage>
        <taxon>Bacteria</taxon>
        <taxon>Pseudomonadati</taxon>
        <taxon>Pseudomonadota</taxon>
        <taxon>Gammaproteobacteria</taxon>
        <taxon>Alteromonadales</taxon>
        <taxon>Colwelliaceae</taxon>
        <taxon>Colwellia</taxon>
    </lineage>
</organism>
<accession>A0ABQ0MY00</accession>
<dbReference type="EMBL" id="BDQM01000028">
    <property type="protein sequence ID" value="GAW97246.1"/>
    <property type="molecule type" value="Genomic_DNA"/>
</dbReference>
<proteinExistence type="predicted"/>
<evidence type="ECO:0008006" key="3">
    <source>
        <dbReference type="Google" id="ProtNLM"/>
    </source>
</evidence>
<dbReference type="Proteomes" id="UP000197068">
    <property type="component" value="Unassembled WGS sequence"/>
</dbReference>
<gene>
    <name evidence="1" type="ORF">MTCD1_02872</name>
</gene>
<evidence type="ECO:0000313" key="1">
    <source>
        <dbReference type="EMBL" id="GAW97246.1"/>
    </source>
</evidence>
<name>A0ABQ0MY00_9GAMM</name>
<protein>
    <recommendedName>
        <fullName evidence="3">Histidine kinase</fullName>
    </recommendedName>
</protein>
<sequence>MLAKHLADTFYNKQQQQELIMKKTITTMVITSLLAASAISFQASATEGLSANFAATNNYLWRGLEQTGGDVALSGGIDYATNSGFYAGTWVSNASWGDMKTELDLYLGFSGDINASFSYDVGYIYFAYPDSIADKNAFSEIYASISTGGFTFGLAVLADSEGGGDGAEFGDSLYANIDYAFTLANDAEVAFHIGNYSGDFSTDSTDIGVSISKDGFTFGVSKTDYDDGIDSDDMKFYLAYSIDIDL</sequence>
<evidence type="ECO:0000313" key="2">
    <source>
        <dbReference type="Proteomes" id="UP000197068"/>
    </source>
</evidence>
<dbReference type="NCBIfam" id="TIGR02001">
    <property type="entry name" value="gcw_chp"/>
    <property type="match status" value="1"/>
</dbReference>
<keyword evidence="2" id="KW-1185">Reference proteome</keyword>
<comment type="caution">
    <text evidence="1">The sequence shown here is derived from an EMBL/GenBank/DDBJ whole genome shotgun (WGS) entry which is preliminary data.</text>
</comment>
<dbReference type="InterPro" id="IPR010239">
    <property type="entry name" value="CHP02001"/>
</dbReference>
<dbReference type="Pfam" id="PF09694">
    <property type="entry name" value="Gcw_chp"/>
    <property type="match status" value="1"/>
</dbReference>